<sequence>MKYEAEQINYSLLSPMMAATLSLMDGKLSFRHLSMVVQYTHNFETLKQAQEFVAQVIRSANQENDAVVQMTSQVKPFIQCLDPFEFVVPPPEESGQCRPVAPLTLNLMFSNDCQTSCGYCYAERRRVPPERHLSSMRWIEIFREAHALGIEQVSLSGGDPLFRNDALDLIADLIRLDMLFLLSTKCHVTREMADRLVEIGMARPINQYTREIQLSLDGPDPETADPMAGAPGFFERAMDSVRNLVGRGLNLRVKAVVTPFNAPRVYDFIRLMAVSGVEQVSVAAYSRTLYRHRDDMFLSEVERASIAQQCQKVQAEFPGLKLRLTGLASAAELQQQKVPALPEGEQPNLDPETRRSIKEEKWRVRTHCSGGRSSMTITPDGKVVLCDTIPQEGEFVVGDAGRDSLAEIWNSQELLDFAYPPRERFAGSACYDCPDLEGCQRKAGYCFRDSYFNYGSAFAPPPLCPAAADDGMRMD</sequence>
<dbReference type="PANTHER" id="PTHR11228:SF7">
    <property type="entry name" value="PQQA PEPTIDE CYCLASE"/>
    <property type="match status" value="1"/>
</dbReference>
<dbReference type="GO" id="GO:0006783">
    <property type="term" value="P:heme biosynthetic process"/>
    <property type="evidence" value="ECO:0007669"/>
    <property type="project" value="TreeGrafter"/>
</dbReference>
<dbReference type="InterPro" id="IPR013785">
    <property type="entry name" value="Aldolase_TIM"/>
</dbReference>
<comment type="caution">
    <text evidence="7">The sequence shown here is derived from an EMBL/GenBank/DDBJ whole genome shotgun (WGS) entry which is preliminary data.</text>
</comment>
<reference evidence="8" key="1">
    <citation type="submission" date="2020-06" db="EMBL/GenBank/DDBJ databases">
        <title>Draft genomic sequence of Geomonas sp. Red330.</title>
        <authorList>
            <person name="Itoh H."/>
            <person name="Zhenxing X."/>
            <person name="Ushijima N."/>
            <person name="Masuda Y."/>
            <person name="Shiratori Y."/>
            <person name="Senoo K."/>
        </authorList>
    </citation>
    <scope>NUCLEOTIDE SEQUENCE [LARGE SCALE GENOMIC DNA]</scope>
    <source>
        <strain evidence="8">Red330</strain>
    </source>
</reference>
<evidence type="ECO:0000313" key="7">
    <source>
        <dbReference type="EMBL" id="GFO57804.1"/>
    </source>
</evidence>
<dbReference type="Proteomes" id="UP000556026">
    <property type="component" value="Unassembled WGS sequence"/>
</dbReference>
<dbReference type="GO" id="GO:0046872">
    <property type="term" value="F:metal ion binding"/>
    <property type="evidence" value="ECO:0007669"/>
    <property type="project" value="UniProtKB-KW"/>
</dbReference>
<evidence type="ECO:0000313" key="8">
    <source>
        <dbReference type="Proteomes" id="UP000556026"/>
    </source>
</evidence>
<dbReference type="EMBL" id="BLXX01000001">
    <property type="protein sequence ID" value="GFO57804.1"/>
    <property type="molecule type" value="Genomic_DNA"/>
</dbReference>
<comment type="cofactor">
    <cofactor evidence="1">
        <name>[4Fe-4S] cluster</name>
        <dbReference type="ChEBI" id="CHEBI:49883"/>
    </cofactor>
</comment>
<evidence type="ECO:0000256" key="4">
    <source>
        <dbReference type="ARBA" id="ARBA00023004"/>
    </source>
</evidence>
<organism evidence="7 8">
    <name type="scientific">Geomonas silvestris</name>
    <dbReference type="NCBI Taxonomy" id="2740184"/>
    <lineage>
        <taxon>Bacteria</taxon>
        <taxon>Pseudomonadati</taxon>
        <taxon>Thermodesulfobacteriota</taxon>
        <taxon>Desulfuromonadia</taxon>
        <taxon>Geobacterales</taxon>
        <taxon>Geobacteraceae</taxon>
        <taxon>Geomonas</taxon>
    </lineage>
</organism>
<dbReference type="PROSITE" id="PS51918">
    <property type="entry name" value="RADICAL_SAM"/>
    <property type="match status" value="1"/>
</dbReference>
<proteinExistence type="predicted"/>
<keyword evidence="2" id="KW-0949">S-adenosyl-L-methionine</keyword>
<evidence type="ECO:0000259" key="6">
    <source>
        <dbReference type="PROSITE" id="PS51918"/>
    </source>
</evidence>
<dbReference type="InterPro" id="IPR023885">
    <property type="entry name" value="4Fe4S-binding_SPASM_dom"/>
</dbReference>
<accession>A0A6V8MD26</accession>
<feature type="domain" description="Radical SAM core" evidence="6">
    <location>
        <begin position="99"/>
        <end position="321"/>
    </location>
</feature>
<dbReference type="GO" id="GO:0003824">
    <property type="term" value="F:catalytic activity"/>
    <property type="evidence" value="ECO:0007669"/>
    <property type="project" value="InterPro"/>
</dbReference>
<keyword evidence="8" id="KW-1185">Reference proteome</keyword>
<evidence type="ECO:0000256" key="1">
    <source>
        <dbReference type="ARBA" id="ARBA00001966"/>
    </source>
</evidence>
<dbReference type="CDD" id="cd01335">
    <property type="entry name" value="Radical_SAM"/>
    <property type="match status" value="1"/>
</dbReference>
<dbReference type="AlphaFoldDB" id="A0A6V8MD26"/>
<dbReference type="CDD" id="cd21109">
    <property type="entry name" value="SPASM"/>
    <property type="match status" value="1"/>
</dbReference>
<dbReference type="GO" id="GO:0051536">
    <property type="term" value="F:iron-sulfur cluster binding"/>
    <property type="evidence" value="ECO:0007669"/>
    <property type="project" value="UniProtKB-KW"/>
</dbReference>
<keyword evidence="4" id="KW-0408">Iron</keyword>
<keyword evidence="3" id="KW-0479">Metal-binding</keyword>
<dbReference type="InterPro" id="IPR007197">
    <property type="entry name" value="rSAM"/>
</dbReference>
<name>A0A6V8MD26_9BACT</name>
<dbReference type="Pfam" id="PF04055">
    <property type="entry name" value="Radical_SAM"/>
    <property type="match status" value="1"/>
</dbReference>
<dbReference type="RefSeq" id="WP_246399128.1">
    <property type="nucleotide sequence ID" value="NZ_BLXX01000001.1"/>
</dbReference>
<evidence type="ECO:0000256" key="2">
    <source>
        <dbReference type="ARBA" id="ARBA00022691"/>
    </source>
</evidence>
<dbReference type="SUPFAM" id="SSF102114">
    <property type="entry name" value="Radical SAM enzymes"/>
    <property type="match status" value="1"/>
</dbReference>
<dbReference type="Gene3D" id="3.20.20.70">
    <property type="entry name" value="Aldolase class I"/>
    <property type="match status" value="1"/>
</dbReference>
<protein>
    <submittedName>
        <fullName evidence="7">Radical SAM/SPASM domain-containing protein</fullName>
    </submittedName>
</protein>
<dbReference type="InterPro" id="IPR058240">
    <property type="entry name" value="rSAM_sf"/>
</dbReference>
<dbReference type="SFLD" id="SFLDS00029">
    <property type="entry name" value="Radical_SAM"/>
    <property type="match status" value="1"/>
</dbReference>
<keyword evidence="5" id="KW-0411">Iron-sulfur</keyword>
<evidence type="ECO:0000256" key="5">
    <source>
        <dbReference type="ARBA" id="ARBA00023014"/>
    </source>
</evidence>
<dbReference type="PANTHER" id="PTHR11228">
    <property type="entry name" value="RADICAL SAM DOMAIN PROTEIN"/>
    <property type="match status" value="1"/>
</dbReference>
<dbReference type="InterPro" id="IPR050377">
    <property type="entry name" value="Radical_SAM_PqqE_MftC-like"/>
</dbReference>
<gene>
    <name evidence="7" type="ORF">GMST_01290</name>
</gene>
<dbReference type="SFLD" id="SFLDG01067">
    <property type="entry name" value="SPASM/twitch_domain_containing"/>
    <property type="match status" value="1"/>
</dbReference>
<evidence type="ECO:0000256" key="3">
    <source>
        <dbReference type="ARBA" id="ARBA00022723"/>
    </source>
</evidence>
<dbReference type="NCBIfam" id="TIGR04085">
    <property type="entry name" value="rSAM_more_4Fe4S"/>
    <property type="match status" value="1"/>
</dbReference>
<dbReference type="Pfam" id="PF13186">
    <property type="entry name" value="SPASM"/>
    <property type="match status" value="1"/>
</dbReference>